<name>A0A133V5M7_9EURY</name>
<reference evidence="1 2" key="1">
    <citation type="journal article" date="2016" name="Sci. Rep.">
        <title>Metabolic traits of an uncultured archaeal lineage -MSBL1- from brine pools of the Red Sea.</title>
        <authorList>
            <person name="Mwirichia R."/>
            <person name="Alam I."/>
            <person name="Rashid M."/>
            <person name="Vinu M."/>
            <person name="Ba-Alawi W."/>
            <person name="Anthony Kamau A."/>
            <person name="Kamanda Ngugi D."/>
            <person name="Goker M."/>
            <person name="Klenk H.P."/>
            <person name="Bajic V."/>
            <person name="Stingl U."/>
        </authorList>
    </citation>
    <scope>NUCLEOTIDE SEQUENCE [LARGE SCALE GENOMIC DNA]</scope>
    <source>
        <strain evidence="1">SCGC-AAA259O05</strain>
    </source>
</reference>
<dbReference type="AlphaFoldDB" id="A0A133V5M7"/>
<accession>A0A133V5M7</accession>
<comment type="caution">
    <text evidence="1">The sequence shown here is derived from an EMBL/GenBank/DDBJ whole genome shotgun (WGS) entry which is preliminary data.</text>
</comment>
<keyword evidence="2" id="KW-1185">Reference proteome</keyword>
<sequence length="70" mass="7673">MPHLVEQSSTPTKYSVLAQPSLPWSSSFGRDALPQTLAPLGLRSFHSLGCASDYISIQLNNSKREVITLE</sequence>
<organism evidence="1 2">
    <name type="scientific">candidate division MSBL1 archaeon SCGC-AAA259O05</name>
    <dbReference type="NCBI Taxonomy" id="1698271"/>
    <lineage>
        <taxon>Archaea</taxon>
        <taxon>Methanobacteriati</taxon>
        <taxon>Methanobacteriota</taxon>
        <taxon>candidate division MSBL1</taxon>
    </lineage>
</organism>
<dbReference type="Proteomes" id="UP000070344">
    <property type="component" value="Unassembled WGS sequence"/>
</dbReference>
<protein>
    <submittedName>
        <fullName evidence="1">Uncharacterized protein</fullName>
    </submittedName>
</protein>
<proteinExistence type="predicted"/>
<evidence type="ECO:0000313" key="2">
    <source>
        <dbReference type="Proteomes" id="UP000070344"/>
    </source>
</evidence>
<dbReference type="EMBL" id="LHXV01000003">
    <property type="protein sequence ID" value="KXB01743.1"/>
    <property type="molecule type" value="Genomic_DNA"/>
</dbReference>
<evidence type="ECO:0000313" key="1">
    <source>
        <dbReference type="EMBL" id="KXB01743.1"/>
    </source>
</evidence>
<gene>
    <name evidence="1" type="ORF">AKJ41_00520</name>
</gene>